<dbReference type="CDD" id="cd04301">
    <property type="entry name" value="NAT_SF"/>
    <property type="match status" value="1"/>
</dbReference>
<feature type="domain" description="N-acetyltransferase" evidence="1">
    <location>
        <begin position="13"/>
        <end position="207"/>
    </location>
</feature>
<dbReference type="SUPFAM" id="SSF55729">
    <property type="entry name" value="Acyl-CoA N-acyltransferases (Nat)"/>
    <property type="match status" value="1"/>
</dbReference>
<proteinExistence type="predicted"/>
<gene>
    <name evidence="2" type="ORF">ASPCADRAFT_6236</name>
</gene>
<evidence type="ECO:0000313" key="2">
    <source>
        <dbReference type="EMBL" id="OOF94552.1"/>
    </source>
</evidence>
<dbReference type="InterPro" id="IPR000182">
    <property type="entry name" value="GNAT_dom"/>
</dbReference>
<dbReference type="InterPro" id="IPR016181">
    <property type="entry name" value="Acyl_CoA_acyltransferase"/>
</dbReference>
<dbReference type="OMA" id="LWEAFMR"/>
<dbReference type="Proteomes" id="UP000188318">
    <property type="component" value="Unassembled WGS sequence"/>
</dbReference>
<name>A0A1R3RJ91_ASPC5</name>
<dbReference type="STRING" id="602072.A0A1R3RJ91"/>
<dbReference type="EMBL" id="KV907501">
    <property type="protein sequence ID" value="OOF94552.1"/>
    <property type="molecule type" value="Genomic_DNA"/>
</dbReference>
<dbReference type="Pfam" id="PF00583">
    <property type="entry name" value="Acetyltransf_1"/>
    <property type="match status" value="1"/>
</dbReference>
<dbReference type="Gene3D" id="3.40.630.30">
    <property type="match status" value="1"/>
</dbReference>
<dbReference type="AlphaFoldDB" id="A0A1R3RJ91"/>
<keyword evidence="3" id="KW-1185">Reference proteome</keyword>
<reference evidence="3" key="1">
    <citation type="journal article" date="2017" name="Genome Biol.">
        <title>Comparative genomics reveals high biological diversity and specific adaptations in the industrially and medically important fungal genus Aspergillus.</title>
        <authorList>
            <person name="de Vries R.P."/>
            <person name="Riley R."/>
            <person name="Wiebenga A."/>
            <person name="Aguilar-Osorio G."/>
            <person name="Amillis S."/>
            <person name="Uchima C.A."/>
            <person name="Anderluh G."/>
            <person name="Asadollahi M."/>
            <person name="Askin M."/>
            <person name="Barry K."/>
            <person name="Battaglia E."/>
            <person name="Bayram O."/>
            <person name="Benocci T."/>
            <person name="Braus-Stromeyer S.A."/>
            <person name="Caldana C."/>
            <person name="Canovas D."/>
            <person name="Cerqueira G.C."/>
            <person name="Chen F."/>
            <person name="Chen W."/>
            <person name="Choi C."/>
            <person name="Clum A."/>
            <person name="Dos Santos R.A."/>
            <person name="Damasio A.R."/>
            <person name="Diallinas G."/>
            <person name="Emri T."/>
            <person name="Fekete E."/>
            <person name="Flipphi M."/>
            <person name="Freyberg S."/>
            <person name="Gallo A."/>
            <person name="Gournas C."/>
            <person name="Habgood R."/>
            <person name="Hainaut M."/>
            <person name="Harispe M.L."/>
            <person name="Henrissat B."/>
            <person name="Hilden K.S."/>
            <person name="Hope R."/>
            <person name="Hossain A."/>
            <person name="Karabika E."/>
            <person name="Karaffa L."/>
            <person name="Karanyi Z."/>
            <person name="Krasevec N."/>
            <person name="Kuo A."/>
            <person name="Kusch H."/>
            <person name="LaButti K."/>
            <person name="Lagendijk E.L."/>
            <person name="Lapidus A."/>
            <person name="Levasseur A."/>
            <person name="Lindquist E."/>
            <person name="Lipzen A."/>
            <person name="Logrieco A.F."/>
            <person name="MacCabe A."/>
            <person name="Maekelae M.R."/>
            <person name="Malavazi I."/>
            <person name="Melin P."/>
            <person name="Meyer V."/>
            <person name="Mielnichuk N."/>
            <person name="Miskei M."/>
            <person name="Molnar A.P."/>
            <person name="Mule G."/>
            <person name="Ngan C.Y."/>
            <person name="Orejas M."/>
            <person name="Orosz E."/>
            <person name="Ouedraogo J.P."/>
            <person name="Overkamp K.M."/>
            <person name="Park H.-S."/>
            <person name="Perrone G."/>
            <person name="Piumi F."/>
            <person name="Punt P.J."/>
            <person name="Ram A.F."/>
            <person name="Ramon A."/>
            <person name="Rauscher S."/>
            <person name="Record E."/>
            <person name="Riano-Pachon D.M."/>
            <person name="Robert V."/>
            <person name="Roehrig J."/>
            <person name="Ruller R."/>
            <person name="Salamov A."/>
            <person name="Salih N.S."/>
            <person name="Samson R.A."/>
            <person name="Sandor E."/>
            <person name="Sanguinetti M."/>
            <person name="Schuetze T."/>
            <person name="Sepcic K."/>
            <person name="Shelest E."/>
            <person name="Sherlock G."/>
            <person name="Sophianopoulou V."/>
            <person name="Squina F.M."/>
            <person name="Sun H."/>
            <person name="Susca A."/>
            <person name="Todd R.B."/>
            <person name="Tsang A."/>
            <person name="Unkles S.E."/>
            <person name="van de Wiele N."/>
            <person name="van Rossen-Uffink D."/>
            <person name="Oliveira J.V."/>
            <person name="Vesth T.C."/>
            <person name="Visser J."/>
            <person name="Yu J.-H."/>
            <person name="Zhou M."/>
            <person name="Andersen M.R."/>
            <person name="Archer D.B."/>
            <person name="Baker S.E."/>
            <person name="Benoit I."/>
            <person name="Brakhage A.A."/>
            <person name="Braus G.H."/>
            <person name="Fischer R."/>
            <person name="Frisvad J.C."/>
            <person name="Goldman G.H."/>
            <person name="Houbraken J."/>
            <person name="Oakley B."/>
            <person name="Pocsi I."/>
            <person name="Scazzocchio C."/>
            <person name="Seiboth B."/>
            <person name="vanKuyk P.A."/>
            <person name="Wortman J."/>
            <person name="Dyer P.S."/>
            <person name="Grigoriev I.V."/>
        </authorList>
    </citation>
    <scope>NUCLEOTIDE SEQUENCE [LARGE SCALE GENOMIC DNA]</scope>
    <source>
        <strain evidence="3">ITEM 5010</strain>
    </source>
</reference>
<evidence type="ECO:0000313" key="3">
    <source>
        <dbReference type="Proteomes" id="UP000188318"/>
    </source>
</evidence>
<evidence type="ECO:0000259" key="1">
    <source>
        <dbReference type="PROSITE" id="PS51186"/>
    </source>
</evidence>
<dbReference type="VEuPathDB" id="FungiDB:ASPCADRAFT_6236"/>
<dbReference type="GO" id="GO:0016747">
    <property type="term" value="F:acyltransferase activity, transferring groups other than amino-acyl groups"/>
    <property type="evidence" value="ECO:0007669"/>
    <property type="project" value="InterPro"/>
</dbReference>
<organism evidence="2 3">
    <name type="scientific">Aspergillus carbonarius (strain ITEM 5010)</name>
    <dbReference type="NCBI Taxonomy" id="602072"/>
    <lineage>
        <taxon>Eukaryota</taxon>
        <taxon>Fungi</taxon>
        <taxon>Dikarya</taxon>
        <taxon>Ascomycota</taxon>
        <taxon>Pezizomycotina</taxon>
        <taxon>Eurotiomycetes</taxon>
        <taxon>Eurotiomycetidae</taxon>
        <taxon>Eurotiales</taxon>
        <taxon>Aspergillaceae</taxon>
        <taxon>Aspergillus</taxon>
        <taxon>Aspergillus subgen. Circumdati</taxon>
    </lineage>
</organism>
<sequence length="212" mass="24400">MATTTTTVKITQCHLTPINLQDTDQYTRLHHQRILCGWDSNISDLDAWKQKQVDGLKGLFWVMIPNLTTADEKENLIHAGHISLDAYSDPPDETLARADKSILTIQNFFILPEYQSRGLGRQVMALVEELARIEPYGSAQCRAIALTALSKRYWHEEKHIRDGLGPGGPPYSNQEWYERLGYVAFKEIDRYEVTDWQGRVVMMKSTYLKKEI</sequence>
<dbReference type="OrthoDB" id="2326446at2759"/>
<accession>A0A1R3RJ91</accession>
<protein>
    <recommendedName>
        <fullName evidence="1">N-acetyltransferase domain-containing protein</fullName>
    </recommendedName>
</protein>
<dbReference type="PROSITE" id="PS51186">
    <property type="entry name" value="GNAT"/>
    <property type="match status" value="1"/>
</dbReference>